<dbReference type="GeneID" id="67441707"/>
<dbReference type="Gene3D" id="3.30.1120.80">
    <property type="match status" value="1"/>
</dbReference>
<name>A0ABX8XCR0_SHEPU</name>
<dbReference type="InterPro" id="IPR017850">
    <property type="entry name" value="Alkaline_phosphatase_core_sf"/>
</dbReference>
<sequence length="654" mass="73172">MLSVLSARGRGHAYGPFHAILIFCLLVLFVTTVSRICLGLWQAERVVAVEGWSHLLLQGLRVDIATLCWLWGIAALGTALFSGDHFVGRLWQPILRIWLTFGLWVIVFLEISTPTFIEEYGIRPNRLYVEYLIYPKEVLSMLWAGRKVELIFSVIVSMATLWGGWVLSGKLTSYLRFPRWYWRPVLAGVVVVLAFLGARSTLGHRPLNPAMVAFADDPLVNSLVTNSSYSLVFAIKQMGNEEDAAEVYGDLNDAEIIATIRQESGRPASAFTSTDVPSLSFNQASYTGKPKNLVILLQESLGARFVGSLGGLPLTPNIDALSQEGWYFDHLYATGTRSVRGIEAVTTGFTPTPARAVVKLGKSQTGFFSIAELLKNHGYTTQFIYGGESHFDNMRSFFLGNGFSDIIEQKDYKSPAFVGSWGVSDEDLMRKANGEFERLHNEGKPFFSLVFSSTNHDPFEFPDDRIELYEQPKQTRNNAAKYADYAIGEFFKLAKNAAYWKDTIFIVVADHDSRVVGADLVPVSRFRIPGLIIGDGVTPKRDHRIVSQIDLPPTLLSLMGISDSYPMLGRDLTKVSDDWAGRALMQYDKNFALMEGKDVVILQPEKAAQGFQYNQKTEQLTPYIPAAKMLEKKALSWALWGSLAYQQELYRLPK</sequence>
<keyword evidence="5 6" id="KW-0472">Membrane</keyword>
<reference evidence="8 9" key="1">
    <citation type="submission" date="2021-08" db="EMBL/GenBank/DDBJ databases">
        <title>Shewanella putrefaciens YZ-J, complete genome.</title>
        <authorList>
            <person name="Yi Z."/>
        </authorList>
    </citation>
    <scope>NUCLEOTIDE SEQUENCE [LARGE SCALE GENOMIC DNA]</scope>
    <source>
        <strain evidence="8 9">YZ-J</strain>
    </source>
</reference>
<dbReference type="InterPro" id="IPR012160">
    <property type="entry name" value="LtaS-like"/>
</dbReference>
<dbReference type="InterPro" id="IPR050448">
    <property type="entry name" value="OpgB/LTA_synthase_biosynth"/>
</dbReference>
<evidence type="ECO:0000259" key="7">
    <source>
        <dbReference type="Pfam" id="PF00884"/>
    </source>
</evidence>
<comment type="subcellular location">
    <subcellularLocation>
        <location evidence="1">Cell membrane</location>
        <topology evidence="1">Multi-pass membrane protein</topology>
    </subcellularLocation>
</comment>
<keyword evidence="2" id="KW-1003">Cell membrane</keyword>
<dbReference type="Pfam" id="PF00884">
    <property type="entry name" value="Sulfatase"/>
    <property type="match status" value="1"/>
</dbReference>
<keyword evidence="9" id="KW-1185">Reference proteome</keyword>
<feature type="transmembrane region" description="Helical" evidence="6">
    <location>
        <begin position="150"/>
        <end position="168"/>
    </location>
</feature>
<keyword evidence="3 6" id="KW-0812">Transmembrane</keyword>
<keyword evidence="4 6" id="KW-1133">Transmembrane helix</keyword>
<dbReference type="PANTHER" id="PTHR47371">
    <property type="entry name" value="LIPOTEICHOIC ACID SYNTHASE"/>
    <property type="match status" value="1"/>
</dbReference>
<dbReference type="EMBL" id="CP080635">
    <property type="protein sequence ID" value="QYX72960.1"/>
    <property type="molecule type" value="Genomic_DNA"/>
</dbReference>
<feature type="transmembrane region" description="Helical" evidence="6">
    <location>
        <begin position="20"/>
        <end position="41"/>
    </location>
</feature>
<evidence type="ECO:0000256" key="5">
    <source>
        <dbReference type="ARBA" id="ARBA00023136"/>
    </source>
</evidence>
<dbReference type="CDD" id="cd16015">
    <property type="entry name" value="LTA_synthase"/>
    <property type="match status" value="1"/>
</dbReference>
<dbReference type="RefSeq" id="WP_061782927.1">
    <property type="nucleotide sequence ID" value="NZ_BMPK01000011.1"/>
</dbReference>
<evidence type="ECO:0000256" key="6">
    <source>
        <dbReference type="SAM" id="Phobius"/>
    </source>
</evidence>
<dbReference type="Gene3D" id="3.40.720.10">
    <property type="entry name" value="Alkaline Phosphatase, subunit A"/>
    <property type="match status" value="1"/>
</dbReference>
<feature type="domain" description="Sulfatase N-terminal" evidence="7">
    <location>
        <begin position="291"/>
        <end position="561"/>
    </location>
</feature>
<evidence type="ECO:0000256" key="3">
    <source>
        <dbReference type="ARBA" id="ARBA00022692"/>
    </source>
</evidence>
<dbReference type="PANTHER" id="PTHR47371:SF3">
    <property type="entry name" value="PHOSPHOGLYCEROL TRANSFERASE I"/>
    <property type="match status" value="1"/>
</dbReference>
<dbReference type="SUPFAM" id="SSF53649">
    <property type="entry name" value="Alkaline phosphatase-like"/>
    <property type="match status" value="1"/>
</dbReference>
<proteinExistence type="predicted"/>
<gene>
    <name evidence="8" type="ORF">K3G22_00575</name>
</gene>
<evidence type="ECO:0000256" key="1">
    <source>
        <dbReference type="ARBA" id="ARBA00004651"/>
    </source>
</evidence>
<protein>
    <submittedName>
        <fullName evidence="8">LTA synthase family protein</fullName>
    </submittedName>
</protein>
<organism evidence="8 9">
    <name type="scientific">Shewanella putrefaciens</name>
    <name type="common">Pseudomonas putrefaciens</name>
    <dbReference type="NCBI Taxonomy" id="24"/>
    <lineage>
        <taxon>Bacteria</taxon>
        <taxon>Pseudomonadati</taxon>
        <taxon>Pseudomonadota</taxon>
        <taxon>Gammaproteobacteria</taxon>
        <taxon>Alteromonadales</taxon>
        <taxon>Shewanellaceae</taxon>
        <taxon>Shewanella</taxon>
    </lineage>
</organism>
<dbReference type="Proteomes" id="UP000827084">
    <property type="component" value="Chromosome"/>
</dbReference>
<dbReference type="PIRSF" id="PIRSF005091">
    <property type="entry name" value="Mmb_sulf_HI1246"/>
    <property type="match status" value="1"/>
</dbReference>
<evidence type="ECO:0000256" key="2">
    <source>
        <dbReference type="ARBA" id="ARBA00022475"/>
    </source>
</evidence>
<feature type="transmembrane region" description="Helical" evidence="6">
    <location>
        <begin position="62"/>
        <end position="83"/>
    </location>
</feature>
<feature type="transmembrane region" description="Helical" evidence="6">
    <location>
        <begin position="95"/>
        <end position="117"/>
    </location>
</feature>
<evidence type="ECO:0000313" key="9">
    <source>
        <dbReference type="Proteomes" id="UP000827084"/>
    </source>
</evidence>
<evidence type="ECO:0000313" key="8">
    <source>
        <dbReference type="EMBL" id="QYX72960.1"/>
    </source>
</evidence>
<dbReference type="InterPro" id="IPR000917">
    <property type="entry name" value="Sulfatase_N"/>
</dbReference>
<evidence type="ECO:0000256" key="4">
    <source>
        <dbReference type="ARBA" id="ARBA00022989"/>
    </source>
</evidence>
<accession>A0ABX8XCR0</accession>
<feature type="transmembrane region" description="Helical" evidence="6">
    <location>
        <begin position="180"/>
        <end position="198"/>
    </location>
</feature>